<dbReference type="Proteomes" id="UP001259572">
    <property type="component" value="Unassembled WGS sequence"/>
</dbReference>
<comment type="caution">
    <text evidence="2">The sequence shown here is derived from an EMBL/GenBank/DDBJ whole genome shotgun (WGS) entry which is preliminary data.</text>
</comment>
<accession>A0ABU3Q969</accession>
<feature type="compositionally biased region" description="Basic and acidic residues" evidence="1">
    <location>
        <begin position="1"/>
        <end position="12"/>
    </location>
</feature>
<feature type="region of interest" description="Disordered" evidence="1">
    <location>
        <begin position="1"/>
        <end position="23"/>
    </location>
</feature>
<dbReference type="EMBL" id="JAVUPU010000006">
    <property type="protein sequence ID" value="MDT9599862.1"/>
    <property type="molecule type" value="Genomic_DNA"/>
</dbReference>
<evidence type="ECO:0000256" key="1">
    <source>
        <dbReference type="SAM" id="MobiDB-lite"/>
    </source>
</evidence>
<proteinExistence type="predicted"/>
<reference evidence="2 3" key="1">
    <citation type="submission" date="2023-05" db="EMBL/GenBank/DDBJ databases">
        <authorList>
            <person name="Guo Y."/>
        </authorList>
    </citation>
    <scope>NUCLEOTIDE SEQUENCE [LARGE SCALE GENOMIC DNA]</scope>
    <source>
        <strain evidence="2 3">GR2756</strain>
    </source>
</reference>
<sequence length="84" mass="9478">MKFRHAEAREPGRQLGRRGGISFGVHLDGNEDTQVGLEPRHRLGRDVGIVAEDEGSARLLQVGEQHIRAAVRVIDRRHLVRLPR</sequence>
<organism evidence="2 3">
    <name type="scientific">Sphingosinicella rhizophila</name>
    <dbReference type="NCBI Taxonomy" id="3050082"/>
    <lineage>
        <taxon>Bacteria</taxon>
        <taxon>Pseudomonadati</taxon>
        <taxon>Pseudomonadota</taxon>
        <taxon>Alphaproteobacteria</taxon>
        <taxon>Sphingomonadales</taxon>
        <taxon>Sphingosinicellaceae</taxon>
        <taxon>Sphingosinicella</taxon>
    </lineage>
</organism>
<protein>
    <submittedName>
        <fullName evidence="2">Uncharacterized protein</fullName>
    </submittedName>
</protein>
<evidence type="ECO:0000313" key="2">
    <source>
        <dbReference type="EMBL" id="MDT9599862.1"/>
    </source>
</evidence>
<keyword evidence="3" id="KW-1185">Reference proteome</keyword>
<dbReference type="RefSeq" id="WP_315726959.1">
    <property type="nucleotide sequence ID" value="NZ_JAVUPU010000006.1"/>
</dbReference>
<gene>
    <name evidence="2" type="ORF">RQX22_12950</name>
</gene>
<evidence type="ECO:0000313" key="3">
    <source>
        <dbReference type="Proteomes" id="UP001259572"/>
    </source>
</evidence>
<name>A0ABU3Q969_9SPHN</name>